<feature type="transmembrane region" description="Helical" evidence="1">
    <location>
        <begin position="98"/>
        <end position="117"/>
    </location>
</feature>
<proteinExistence type="predicted"/>
<evidence type="ECO:0008006" key="3">
    <source>
        <dbReference type="Google" id="ProtNLM"/>
    </source>
</evidence>
<evidence type="ECO:0000256" key="1">
    <source>
        <dbReference type="SAM" id="Phobius"/>
    </source>
</evidence>
<organism evidence="2">
    <name type="scientific">uncultured Dysgonomonas sp</name>
    <dbReference type="NCBI Taxonomy" id="206096"/>
    <lineage>
        <taxon>Bacteria</taxon>
        <taxon>Pseudomonadati</taxon>
        <taxon>Bacteroidota</taxon>
        <taxon>Bacteroidia</taxon>
        <taxon>Bacteroidales</taxon>
        <taxon>Dysgonomonadaceae</taxon>
        <taxon>Dysgonomonas</taxon>
        <taxon>environmental samples</taxon>
    </lineage>
</organism>
<dbReference type="GO" id="GO:0043190">
    <property type="term" value="C:ATP-binding cassette (ABC) transporter complex"/>
    <property type="evidence" value="ECO:0007669"/>
    <property type="project" value="InterPro"/>
</dbReference>
<dbReference type="EMBL" id="FLUM01000001">
    <property type="protein sequence ID" value="SBV91646.1"/>
    <property type="molecule type" value="Genomic_DNA"/>
</dbReference>
<keyword evidence="1" id="KW-0472">Membrane</keyword>
<gene>
    <name evidence="2" type="ORF">KL86DYS1_10393</name>
</gene>
<name>A0A212IWR9_9BACT</name>
<keyword evidence="1" id="KW-1133">Transmembrane helix</keyword>
<protein>
    <recommendedName>
        <fullName evidence="3">ABC transporter permease</fullName>
    </recommendedName>
</protein>
<dbReference type="PANTHER" id="PTHR30188">
    <property type="entry name" value="ABC TRANSPORTER PERMEASE PROTEIN-RELATED"/>
    <property type="match status" value="1"/>
</dbReference>
<feature type="transmembrane region" description="Helical" evidence="1">
    <location>
        <begin position="58"/>
        <end position="77"/>
    </location>
</feature>
<dbReference type="Pfam" id="PF02405">
    <property type="entry name" value="MlaE"/>
    <property type="match status" value="1"/>
</dbReference>
<feature type="transmembrane region" description="Helical" evidence="1">
    <location>
        <begin position="243"/>
        <end position="261"/>
    </location>
</feature>
<accession>A0A212IWR9</accession>
<feature type="transmembrane region" description="Helical" evidence="1">
    <location>
        <begin position="152"/>
        <end position="180"/>
    </location>
</feature>
<dbReference type="AlphaFoldDB" id="A0A212IWR9"/>
<dbReference type="InterPro" id="IPR030802">
    <property type="entry name" value="Permease_MalE"/>
</dbReference>
<keyword evidence="1" id="KW-0812">Transmembrane</keyword>
<sequence>MSEFYIIAQRNNQYMLTSLLEKLGRYTLLMQKVFTRPQKWNVFFRQFFAEMSKLGVNSIWIVIIISFFIGAVIVVQIKLNIDSPFMPRYTVGYVSREILILEFSSTIMCLILAGKVGSNIASEIGTMQVTEQIDALEIMGVNSANYIILPKITALMAFIPVLVVLSMVFGVIGGFAVCIIGQIMPADTFQYGLQSFFKEFYVWYAILKTIVFAFIIASVASFYGYAARGGSLDVGKASTDSVVMSSILVLVSDLLITQLMMS</sequence>
<dbReference type="GO" id="GO:0005548">
    <property type="term" value="F:phospholipid transporter activity"/>
    <property type="evidence" value="ECO:0007669"/>
    <property type="project" value="TreeGrafter"/>
</dbReference>
<feature type="transmembrane region" description="Helical" evidence="1">
    <location>
        <begin position="201"/>
        <end position="223"/>
    </location>
</feature>
<reference evidence="2" key="1">
    <citation type="submission" date="2016-04" db="EMBL/GenBank/DDBJ databases">
        <authorList>
            <person name="Evans L.H."/>
            <person name="Alamgir A."/>
            <person name="Owens N."/>
            <person name="Weber N.D."/>
            <person name="Virtaneva K."/>
            <person name="Barbian K."/>
            <person name="Babar A."/>
            <person name="Rosenke K."/>
        </authorList>
    </citation>
    <scope>NUCLEOTIDE SEQUENCE</scope>
    <source>
        <strain evidence="2">86-1</strain>
    </source>
</reference>
<dbReference type="PANTHER" id="PTHR30188:SF4">
    <property type="entry name" value="PROTEIN TRIGALACTOSYLDIACYLGLYCEROL 1, CHLOROPLASTIC"/>
    <property type="match status" value="1"/>
</dbReference>
<evidence type="ECO:0000313" key="2">
    <source>
        <dbReference type="EMBL" id="SBV91646.1"/>
    </source>
</evidence>